<feature type="region of interest" description="Disordered" evidence="1">
    <location>
        <begin position="205"/>
        <end position="232"/>
    </location>
</feature>
<dbReference type="PANTHER" id="PTHR35491">
    <property type="entry name" value="OS12G0638500-LIKE PROTEIN"/>
    <property type="match status" value="1"/>
</dbReference>
<gene>
    <name evidence="2" type="ORF">LLUT_LOCUS19732</name>
</gene>
<feature type="region of interest" description="Disordered" evidence="1">
    <location>
        <begin position="1"/>
        <end position="29"/>
    </location>
</feature>
<name>A0AAV1XCK6_LUPLU</name>
<feature type="region of interest" description="Disordered" evidence="1">
    <location>
        <begin position="779"/>
        <end position="809"/>
    </location>
</feature>
<reference evidence="2 3" key="1">
    <citation type="submission" date="2024-03" db="EMBL/GenBank/DDBJ databases">
        <authorList>
            <person name="Martinez-Hernandez J."/>
        </authorList>
    </citation>
    <scope>NUCLEOTIDE SEQUENCE [LARGE SCALE GENOMIC DNA]</scope>
</reference>
<feature type="compositionally biased region" description="Basic and acidic residues" evidence="1">
    <location>
        <begin position="10"/>
        <end position="22"/>
    </location>
</feature>
<protein>
    <submittedName>
        <fullName evidence="2">Uncharacterized protein</fullName>
    </submittedName>
</protein>
<organism evidence="2 3">
    <name type="scientific">Lupinus luteus</name>
    <name type="common">European yellow lupine</name>
    <dbReference type="NCBI Taxonomy" id="3873"/>
    <lineage>
        <taxon>Eukaryota</taxon>
        <taxon>Viridiplantae</taxon>
        <taxon>Streptophyta</taxon>
        <taxon>Embryophyta</taxon>
        <taxon>Tracheophyta</taxon>
        <taxon>Spermatophyta</taxon>
        <taxon>Magnoliopsida</taxon>
        <taxon>eudicotyledons</taxon>
        <taxon>Gunneridae</taxon>
        <taxon>Pentapetalae</taxon>
        <taxon>rosids</taxon>
        <taxon>fabids</taxon>
        <taxon>Fabales</taxon>
        <taxon>Fabaceae</taxon>
        <taxon>Papilionoideae</taxon>
        <taxon>50 kb inversion clade</taxon>
        <taxon>genistoids sensu lato</taxon>
        <taxon>core genistoids</taxon>
        <taxon>Genisteae</taxon>
        <taxon>Lupinus</taxon>
    </lineage>
</organism>
<evidence type="ECO:0000313" key="2">
    <source>
        <dbReference type="EMBL" id="CAL0318672.1"/>
    </source>
</evidence>
<sequence length="862" mass="94263">MTENSVMTKAIEKSRNCSDSRDRRKSKYLSYPYTNIGSRHDDLSDETEDVRTPCLSRKAKEASCTATKPRNESSSFAKLGSKRFRRNWYRKFISCSTISSSPEFINASSAELLSGLYSTAVDCTFPIENKRFGLVEWFFCRYRVSEFHEEAELATSLVNTEGGNTVKPLGTDLPDFKTDKKRKNYTTEKVMRRKMKSLSGLLDVNISSSAGHSPSSDTKGKQKRNGEEVTSLRQDQYVGISLNRSSCKYSSVPEVPQNLSRLSSDGKPKPKKIKKVDAAPEHPSTQFASAYKSTNCSSLIIDLQLPSDIPERRNGKNNDGLVSVCSNPELCVSQERLVENITNHSLLMSTTSEVGIVSVNETGLKNKMEKAAEAHLNAKLATDIPDLNGSVIAISPDDKTLQKRSLYVCERHTKTINFNWMDDNGEALETCLLLQFTPGVFVPSKEDLLATFFHFGPLKASETKLFKDTGSAQVIFVRSADAREAFRSLEQNKPFGASLVDYKLRHPSLTTPAERLGNPTQPTGFMALPGKAPPPPEAVSTLEQNIVRSTDAGVAFRSLEHNKSFGTNTVDNKLHHPSVATPSAERFKIPIQPSGFIPLPGEAPPQGEPFHSLEQNKPSGATLADYKVHHPSAVTPPAERHMTPAQPTGFMPVPGEAPLPGCSVEQNKASGAILVNRKLHHPSASTPTAERFRIPTQLTEPGDAFCSVEQNKSNSATSINCQLHHPSSATPPAERFTIPTQPTGFLPVLGEAPHPGEALHSKEQNRANGATLVNCKLHHPSAATPPPAEQIGNPAQPTGLNTLLPGEAPPPLHFIKQNLQMMTSMLKSSGNNLSPLMRAKLDNEIKNLMEKVNSRTLSSANS</sequence>
<dbReference type="AlphaFoldDB" id="A0AAV1XCK6"/>
<dbReference type="PANTHER" id="PTHR35491:SF12">
    <property type="entry name" value="RRM DOMAIN-CONTAINING PROTEIN"/>
    <property type="match status" value="1"/>
</dbReference>
<evidence type="ECO:0000313" key="3">
    <source>
        <dbReference type="Proteomes" id="UP001497480"/>
    </source>
</evidence>
<feature type="region of interest" description="Disordered" evidence="1">
    <location>
        <begin position="248"/>
        <end position="281"/>
    </location>
</feature>
<comment type="caution">
    <text evidence="2">The sequence shown here is derived from an EMBL/GenBank/DDBJ whole genome shotgun (WGS) entry which is preliminary data.</text>
</comment>
<accession>A0AAV1XCK6</accession>
<dbReference type="Proteomes" id="UP001497480">
    <property type="component" value="Unassembled WGS sequence"/>
</dbReference>
<feature type="compositionally biased region" description="Polar residues" evidence="1">
    <location>
        <begin position="205"/>
        <end position="217"/>
    </location>
</feature>
<feature type="compositionally biased region" description="Basic and acidic residues" evidence="1">
    <location>
        <begin position="218"/>
        <end position="227"/>
    </location>
</feature>
<evidence type="ECO:0000256" key="1">
    <source>
        <dbReference type="SAM" id="MobiDB-lite"/>
    </source>
</evidence>
<proteinExistence type="predicted"/>
<keyword evidence="3" id="KW-1185">Reference proteome</keyword>
<dbReference type="EMBL" id="CAXHTB010000013">
    <property type="protein sequence ID" value="CAL0318672.1"/>
    <property type="molecule type" value="Genomic_DNA"/>
</dbReference>